<name>A6UPY3_METVS</name>
<dbReference type="Proteomes" id="UP000001107">
    <property type="component" value="Chromosome"/>
</dbReference>
<sequence length="66" mass="7595">MKCYIIRLFFTGDKEVVKTEIINAENPFEAKDIVIKKYGGKIIPKIKGKTFEILSKIEIVSYNTIN</sequence>
<dbReference type="AlphaFoldDB" id="A6UPY3"/>
<dbReference type="EMBL" id="CP000742">
    <property type="protein sequence ID" value="ABR54555.1"/>
    <property type="molecule type" value="Genomic_DNA"/>
</dbReference>
<dbReference type="GeneID" id="5324637"/>
<reference evidence="1" key="1">
    <citation type="submission" date="2007-06" db="EMBL/GenBank/DDBJ databases">
        <title>Complete sequence of Methanococcus vannielii SB.</title>
        <authorList>
            <consortium name="US DOE Joint Genome Institute"/>
            <person name="Copeland A."/>
            <person name="Lucas S."/>
            <person name="Lapidus A."/>
            <person name="Barry K."/>
            <person name="Glavina del Rio T."/>
            <person name="Dalin E."/>
            <person name="Tice H."/>
            <person name="Pitluck S."/>
            <person name="Chain P."/>
            <person name="Malfatti S."/>
            <person name="Shin M."/>
            <person name="Vergez L."/>
            <person name="Schmutz J."/>
            <person name="Larimer F."/>
            <person name="Land M."/>
            <person name="Hauser L."/>
            <person name="Kyrpides N."/>
            <person name="Anderson I."/>
            <person name="Sieprawska-Lupa M."/>
            <person name="Whitman W.B."/>
            <person name="Richardson P."/>
        </authorList>
    </citation>
    <scope>NUCLEOTIDE SEQUENCE [LARGE SCALE GENOMIC DNA]</scope>
    <source>
        <strain evidence="1">SB</strain>
    </source>
</reference>
<accession>A6UPY3</accession>
<keyword evidence="2" id="KW-1185">Reference proteome</keyword>
<dbReference type="HOGENOM" id="CLU_2857125_0_0_2"/>
<protein>
    <submittedName>
        <fullName evidence="1">Uncharacterized protein</fullName>
    </submittedName>
</protein>
<proteinExistence type="predicted"/>
<dbReference type="eggNOG" id="arCOG06673">
    <property type="taxonomic scope" value="Archaea"/>
</dbReference>
<gene>
    <name evidence="1" type="ordered locus">Mevan_0649</name>
</gene>
<dbReference type="OrthoDB" id="60209at2157"/>
<dbReference type="STRING" id="406327.Mevan_0649"/>
<dbReference type="RefSeq" id="WP_011972458.1">
    <property type="nucleotide sequence ID" value="NC_009634.1"/>
</dbReference>
<evidence type="ECO:0000313" key="1">
    <source>
        <dbReference type="EMBL" id="ABR54555.1"/>
    </source>
</evidence>
<dbReference type="KEGG" id="mvn:Mevan_0649"/>
<evidence type="ECO:0000313" key="2">
    <source>
        <dbReference type="Proteomes" id="UP000001107"/>
    </source>
</evidence>
<organism evidence="1 2">
    <name type="scientific">Methanococcus vannielii (strain ATCC 35089 / DSM 1224 / JCM 13029 / OCM 148 / SB)</name>
    <dbReference type="NCBI Taxonomy" id="406327"/>
    <lineage>
        <taxon>Archaea</taxon>
        <taxon>Methanobacteriati</taxon>
        <taxon>Methanobacteriota</taxon>
        <taxon>Methanomada group</taxon>
        <taxon>Methanococci</taxon>
        <taxon>Methanococcales</taxon>
        <taxon>Methanococcaceae</taxon>
        <taxon>Methanococcus</taxon>
    </lineage>
</organism>